<dbReference type="AlphaFoldDB" id="A0A371HA93"/>
<sequence length="129" mass="14472">MGSDLRRTLKLKVKQPDMKSLKDLGRKGPYQYTGHCHSLSTVSTSLKIGIRELASKKETKGEKEKNWESKIVLQMKVIISGSRKGSKRSSYPSSAIIEETPIQALISPEEIEELKEALTKSKERKGLTK</sequence>
<proteinExistence type="predicted"/>
<dbReference type="EMBL" id="QJKJ01003156">
    <property type="protein sequence ID" value="RDX99718.1"/>
    <property type="molecule type" value="Genomic_DNA"/>
</dbReference>
<organism evidence="1 2">
    <name type="scientific">Mucuna pruriens</name>
    <name type="common">Velvet bean</name>
    <name type="synonym">Dolichos pruriens</name>
    <dbReference type="NCBI Taxonomy" id="157652"/>
    <lineage>
        <taxon>Eukaryota</taxon>
        <taxon>Viridiplantae</taxon>
        <taxon>Streptophyta</taxon>
        <taxon>Embryophyta</taxon>
        <taxon>Tracheophyta</taxon>
        <taxon>Spermatophyta</taxon>
        <taxon>Magnoliopsida</taxon>
        <taxon>eudicotyledons</taxon>
        <taxon>Gunneridae</taxon>
        <taxon>Pentapetalae</taxon>
        <taxon>rosids</taxon>
        <taxon>fabids</taxon>
        <taxon>Fabales</taxon>
        <taxon>Fabaceae</taxon>
        <taxon>Papilionoideae</taxon>
        <taxon>50 kb inversion clade</taxon>
        <taxon>NPAAA clade</taxon>
        <taxon>indigoferoid/millettioid clade</taxon>
        <taxon>Phaseoleae</taxon>
        <taxon>Mucuna</taxon>
    </lineage>
</organism>
<feature type="non-terminal residue" evidence="1">
    <location>
        <position position="1"/>
    </location>
</feature>
<comment type="caution">
    <text evidence="1">The sequence shown here is derived from an EMBL/GenBank/DDBJ whole genome shotgun (WGS) entry which is preliminary data.</text>
</comment>
<evidence type="ECO:0000313" key="2">
    <source>
        <dbReference type="Proteomes" id="UP000257109"/>
    </source>
</evidence>
<dbReference type="Proteomes" id="UP000257109">
    <property type="component" value="Unassembled WGS sequence"/>
</dbReference>
<dbReference type="OrthoDB" id="1460354at2759"/>
<reference evidence="1" key="1">
    <citation type="submission" date="2018-05" db="EMBL/GenBank/DDBJ databases">
        <title>Draft genome of Mucuna pruriens seed.</title>
        <authorList>
            <person name="Nnadi N.E."/>
            <person name="Vos R."/>
            <person name="Hasami M.H."/>
            <person name="Devisetty U.K."/>
            <person name="Aguiy J.C."/>
        </authorList>
    </citation>
    <scope>NUCLEOTIDE SEQUENCE [LARGE SCALE GENOMIC DNA]</scope>
    <source>
        <strain evidence="1">JCA_2017</strain>
    </source>
</reference>
<name>A0A371HA93_MUCPR</name>
<evidence type="ECO:0000313" key="1">
    <source>
        <dbReference type="EMBL" id="RDX99718.1"/>
    </source>
</evidence>
<protein>
    <submittedName>
        <fullName evidence="1">Uncharacterized protein</fullName>
    </submittedName>
</protein>
<accession>A0A371HA93</accession>
<keyword evidence="2" id="KW-1185">Reference proteome</keyword>
<gene>
    <name evidence="1" type="ORF">CR513_17197</name>
</gene>